<dbReference type="Pfam" id="PF00001">
    <property type="entry name" value="7tm_1"/>
    <property type="match status" value="1"/>
</dbReference>
<evidence type="ECO:0000256" key="10">
    <source>
        <dbReference type="SAM" id="Phobius"/>
    </source>
</evidence>
<comment type="subcellular location">
    <subcellularLocation>
        <location evidence="1">Membrane</location>
        <topology evidence="1">Multi-pass membrane protein</topology>
    </subcellularLocation>
</comment>
<dbReference type="GO" id="GO:0007601">
    <property type="term" value="P:visual perception"/>
    <property type="evidence" value="ECO:0007669"/>
    <property type="project" value="UniProtKB-KW"/>
</dbReference>
<keyword evidence="8" id="KW-0807">Transducer</keyword>
<dbReference type="InterPro" id="IPR050125">
    <property type="entry name" value="GPCR_opsins"/>
</dbReference>
<evidence type="ECO:0000256" key="6">
    <source>
        <dbReference type="ARBA" id="ARBA00023136"/>
    </source>
</evidence>
<dbReference type="Gene3D" id="1.20.1070.10">
    <property type="entry name" value="Rhodopsin 7-helix transmembrane proteins"/>
    <property type="match status" value="1"/>
</dbReference>
<proteinExistence type="inferred from homology"/>
<evidence type="ECO:0000256" key="9">
    <source>
        <dbReference type="ARBA" id="ARBA00023305"/>
    </source>
</evidence>
<protein>
    <submittedName>
        <fullName evidence="12">Melanopsin like protein</fullName>
    </submittedName>
</protein>
<keyword evidence="7" id="KW-0675">Receptor</keyword>
<dbReference type="SUPFAM" id="SSF81321">
    <property type="entry name" value="Family A G protein-coupled receptor-like"/>
    <property type="match status" value="1"/>
</dbReference>
<evidence type="ECO:0000313" key="13">
    <source>
        <dbReference type="Proteomes" id="UP000807504"/>
    </source>
</evidence>
<name>A0A8T0ELJ8_ARGBR</name>
<dbReference type="EMBL" id="JABXBU010002227">
    <property type="protein sequence ID" value="KAF8773576.1"/>
    <property type="molecule type" value="Genomic_DNA"/>
</dbReference>
<dbReference type="GO" id="GO:0016020">
    <property type="term" value="C:membrane"/>
    <property type="evidence" value="ECO:0007669"/>
    <property type="project" value="UniProtKB-SubCell"/>
</dbReference>
<evidence type="ECO:0000256" key="5">
    <source>
        <dbReference type="ARBA" id="ARBA00023040"/>
    </source>
</evidence>
<evidence type="ECO:0000256" key="8">
    <source>
        <dbReference type="ARBA" id="ARBA00023224"/>
    </source>
</evidence>
<keyword evidence="5" id="KW-0297">G-protein coupled receptor</keyword>
<evidence type="ECO:0000256" key="2">
    <source>
        <dbReference type="ARBA" id="ARBA00010663"/>
    </source>
</evidence>
<keyword evidence="9" id="KW-0844">Vision</keyword>
<evidence type="ECO:0000256" key="1">
    <source>
        <dbReference type="ARBA" id="ARBA00004141"/>
    </source>
</evidence>
<dbReference type="GO" id="GO:0004930">
    <property type="term" value="F:G protein-coupled receptor activity"/>
    <property type="evidence" value="ECO:0007669"/>
    <property type="project" value="UniProtKB-KW"/>
</dbReference>
<evidence type="ECO:0000256" key="7">
    <source>
        <dbReference type="ARBA" id="ARBA00023170"/>
    </source>
</evidence>
<sequence length="139" mass="15370">MSILNQSDYVLDNLTPSNISQYHDYATPLEKEDLSPFGYAVAAVCLFFIMVFGCFFNFVVIIVVGGTRKLRTPMNAILLNLSISDFAISFLGTPMSFASAVNRDWLFGPILCEVYAFCMTLTGKLCMLSTRVLVVEPGV</sequence>
<feature type="transmembrane region" description="Helical" evidence="10">
    <location>
        <begin position="76"/>
        <end position="99"/>
    </location>
</feature>
<feature type="domain" description="G-protein coupled receptors family 1 profile" evidence="11">
    <location>
        <begin position="56"/>
        <end position="139"/>
    </location>
</feature>
<reference evidence="12" key="2">
    <citation type="submission" date="2020-06" db="EMBL/GenBank/DDBJ databases">
        <authorList>
            <person name="Sheffer M."/>
        </authorList>
    </citation>
    <scope>NUCLEOTIDE SEQUENCE</scope>
</reference>
<dbReference type="PROSITE" id="PS50262">
    <property type="entry name" value="G_PROTEIN_RECEP_F1_2"/>
    <property type="match status" value="1"/>
</dbReference>
<keyword evidence="9" id="KW-0716">Sensory transduction</keyword>
<organism evidence="12 13">
    <name type="scientific">Argiope bruennichi</name>
    <name type="common">Wasp spider</name>
    <name type="synonym">Aranea bruennichi</name>
    <dbReference type="NCBI Taxonomy" id="94029"/>
    <lineage>
        <taxon>Eukaryota</taxon>
        <taxon>Metazoa</taxon>
        <taxon>Ecdysozoa</taxon>
        <taxon>Arthropoda</taxon>
        <taxon>Chelicerata</taxon>
        <taxon>Arachnida</taxon>
        <taxon>Araneae</taxon>
        <taxon>Araneomorphae</taxon>
        <taxon>Entelegynae</taxon>
        <taxon>Araneoidea</taxon>
        <taxon>Araneidae</taxon>
        <taxon>Argiope</taxon>
    </lineage>
</organism>
<dbReference type="PANTHER" id="PTHR24240">
    <property type="entry name" value="OPSIN"/>
    <property type="match status" value="1"/>
</dbReference>
<accession>A0A8T0ELJ8</accession>
<dbReference type="InterPro" id="IPR000276">
    <property type="entry name" value="GPCR_Rhodpsn"/>
</dbReference>
<keyword evidence="6 10" id="KW-0472">Membrane</keyword>
<keyword evidence="4 10" id="KW-1133">Transmembrane helix</keyword>
<evidence type="ECO:0000259" key="11">
    <source>
        <dbReference type="PROSITE" id="PS50262"/>
    </source>
</evidence>
<evidence type="ECO:0000313" key="12">
    <source>
        <dbReference type="EMBL" id="KAF8773576.1"/>
    </source>
</evidence>
<keyword evidence="3 10" id="KW-0812">Transmembrane</keyword>
<dbReference type="Proteomes" id="UP000807504">
    <property type="component" value="Unassembled WGS sequence"/>
</dbReference>
<keyword evidence="13" id="KW-1185">Reference proteome</keyword>
<dbReference type="AlphaFoldDB" id="A0A8T0ELJ8"/>
<dbReference type="InterPro" id="IPR017452">
    <property type="entry name" value="GPCR_Rhodpsn_7TM"/>
</dbReference>
<reference evidence="12" key="1">
    <citation type="journal article" date="2020" name="bioRxiv">
        <title>Chromosome-level reference genome of the European wasp spider Argiope bruennichi: a resource for studies on range expansion and evolutionary adaptation.</title>
        <authorList>
            <person name="Sheffer M.M."/>
            <person name="Hoppe A."/>
            <person name="Krehenwinkel H."/>
            <person name="Uhl G."/>
            <person name="Kuss A.W."/>
            <person name="Jensen L."/>
            <person name="Jensen C."/>
            <person name="Gillespie R.G."/>
            <person name="Hoff K.J."/>
            <person name="Prost S."/>
        </authorList>
    </citation>
    <scope>NUCLEOTIDE SEQUENCE</scope>
</reference>
<evidence type="ECO:0000256" key="4">
    <source>
        <dbReference type="ARBA" id="ARBA00022989"/>
    </source>
</evidence>
<feature type="transmembrane region" description="Helical" evidence="10">
    <location>
        <begin position="37"/>
        <end position="64"/>
    </location>
</feature>
<comment type="similarity">
    <text evidence="2">Belongs to the G-protein coupled receptor 1 family.</text>
</comment>
<dbReference type="PRINTS" id="PR00237">
    <property type="entry name" value="GPCRRHODOPSN"/>
</dbReference>
<comment type="caution">
    <text evidence="12">The sequence shown here is derived from an EMBL/GenBank/DDBJ whole genome shotgun (WGS) entry which is preliminary data.</text>
</comment>
<evidence type="ECO:0000256" key="3">
    <source>
        <dbReference type="ARBA" id="ARBA00022692"/>
    </source>
</evidence>
<gene>
    <name evidence="12" type="ORF">HNY73_016227</name>
</gene>